<dbReference type="AlphaFoldDB" id="A0A8J6BUW4"/>
<comment type="caution">
    <text evidence="1">The sequence shown here is derived from an EMBL/GenBank/DDBJ whole genome shotgun (WGS) entry which is preliminary data.</text>
</comment>
<dbReference type="Proteomes" id="UP000717585">
    <property type="component" value="Unassembled WGS sequence"/>
</dbReference>
<protein>
    <submittedName>
        <fullName evidence="1">Uncharacterized protein</fullName>
    </submittedName>
</protein>
<organism evidence="1 2">
    <name type="scientific">Carpediemonas membranifera</name>
    <dbReference type="NCBI Taxonomy" id="201153"/>
    <lineage>
        <taxon>Eukaryota</taxon>
        <taxon>Metamonada</taxon>
        <taxon>Carpediemonas-like organisms</taxon>
        <taxon>Carpediemonas</taxon>
    </lineage>
</organism>
<gene>
    <name evidence="1" type="ORF">J8273_7039</name>
</gene>
<accession>A0A8J6BUW4</accession>
<evidence type="ECO:0000313" key="1">
    <source>
        <dbReference type="EMBL" id="KAG9390786.1"/>
    </source>
</evidence>
<dbReference type="EMBL" id="JAHDYR010000062">
    <property type="protein sequence ID" value="KAG9390786.1"/>
    <property type="molecule type" value="Genomic_DNA"/>
</dbReference>
<reference evidence="1" key="1">
    <citation type="submission" date="2021-05" db="EMBL/GenBank/DDBJ databases">
        <title>A free-living protist that lacks canonical eukaryotic 1 DNA replication and segregation systems.</title>
        <authorList>
            <person name="Salas-Leiva D.E."/>
            <person name="Tromer E.C."/>
            <person name="Curtis B.A."/>
            <person name="Jerlstrom-Hultqvist J."/>
            <person name="Kolisko M."/>
            <person name="Yi Z."/>
            <person name="Salas-Leiva J.S."/>
            <person name="Gallot-Lavallee L."/>
            <person name="Kops G.J.P.L."/>
            <person name="Archibald J.M."/>
            <person name="Simpson A.G.B."/>
            <person name="Roger A.J."/>
        </authorList>
    </citation>
    <scope>NUCLEOTIDE SEQUENCE</scope>
    <source>
        <strain evidence="1">BICM</strain>
    </source>
</reference>
<sequence>MNVAETPLHDEACRALCFLATEKASLGTSHCIHCLLDRRLAPSTLQALKVYSSSLHGYYSRVLETSILCLQRDDIVYDLPTCAQIFSADSAFPEEARDRVGILNREANFWKGCAAATSKEGMLGELISRFSKSPIYHDHSDVTRFSAVLVSLYTVHDSPITRTVYIPTLEVRPLALDDVTLPGTISAKKPALEVKQWTVAHLLALIDSACTWCLPVVLAEMVDDLTMTSILIDNIAFITAQPVAFKCQGLTITRRPQPTGRVKAVLLTPVEPTHFKLKSRPTGRFKAVTRHLPRGYKSKNVCLPPVFPASTLELQAVHPNFTATVNGVKWVLLARKEHGITSPAEPRRALAWPRQCGAAWQAMIDHTLTCRATVFLPNTESVGWGIYRRRKMLRDATIAMSDAPMIERVGPLALERFKGLCRGLFGKLQAADELADYVKWVMDSIRFDVDPKPFDSINLPKDLDITGSPDDLVDGIVLVTTAIARHRSMPSRVWQQVVLAYLTATFSWSTPHIQNLVRFIDTHSGSMTDRGPGLAATQLCLALASVRLHQLATITAAACYQKDAWILATACLSRLHIPLDQLVYSLIYTHFFSVYNGLTGSSLGPNVGQFYPVLSTAYTAIVPEDICGELSLELKLMEVTALHRFIQRFPTHDPAIDLVVHEIYNDYLKYKTPLTLDSQSFPLALEYWHGLIALSCWLTTELPDQETDRILDAILRYAASDTIRQVVMNIERRASAGALAHLDELIPTAMLTFSEQVSTLYRVPSSRLADYCDAIMIHSVVTLTKFGWAIVYDNARYLEKGSLDLVAQWKSARAAGVSRCGVEQYREAIVAGVGRLVLDPGTEDALVRSLLAVSSPGA</sequence>
<name>A0A8J6BUW4_9EUKA</name>
<proteinExistence type="predicted"/>
<evidence type="ECO:0000313" key="2">
    <source>
        <dbReference type="Proteomes" id="UP000717585"/>
    </source>
</evidence>
<keyword evidence="2" id="KW-1185">Reference proteome</keyword>